<dbReference type="Pfam" id="PF12937">
    <property type="entry name" value="F-box-like"/>
    <property type="match status" value="1"/>
</dbReference>
<name>A0AAE1ZA23_SCHME</name>
<dbReference type="Proteomes" id="UP001292079">
    <property type="component" value="Unassembled WGS sequence"/>
</dbReference>
<dbReference type="InterPro" id="IPR001810">
    <property type="entry name" value="F-box_dom"/>
</dbReference>
<evidence type="ECO:0000313" key="3">
    <source>
        <dbReference type="Proteomes" id="UP001292079"/>
    </source>
</evidence>
<dbReference type="PROSITE" id="PS50181">
    <property type="entry name" value="FBOX"/>
    <property type="match status" value="1"/>
</dbReference>
<organism evidence="2 3">
    <name type="scientific">Schistosoma mekongi</name>
    <name type="common">Parasitic worm</name>
    <dbReference type="NCBI Taxonomy" id="38744"/>
    <lineage>
        <taxon>Eukaryota</taxon>
        <taxon>Metazoa</taxon>
        <taxon>Spiralia</taxon>
        <taxon>Lophotrochozoa</taxon>
        <taxon>Platyhelminthes</taxon>
        <taxon>Trematoda</taxon>
        <taxon>Digenea</taxon>
        <taxon>Strigeidida</taxon>
        <taxon>Schistosomatoidea</taxon>
        <taxon>Schistosomatidae</taxon>
        <taxon>Schistosoma</taxon>
    </lineage>
</organism>
<protein>
    <recommendedName>
        <fullName evidence="1">F-box domain-containing protein</fullName>
    </recommendedName>
</protein>
<dbReference type="AlphaFoldDB" id="A0AAE1ZA23"/>
<keyword evidence="3" id="KW-1185">Reference proteome</keyword>
<accession>A0AAE1ZA23</accession>
<dbReference type="EMBL" id="JALJAT010000005">
    <property type="protein sequence ID" value="KAK4469642.1"/>
    <property type="molecule type" value="Genomic_DNA"/>
</dbReference>
<sequence>MKYDPIPVFKNPLFLYYKVVDPENVAQFAFVAPSPSKDFYHLLVTATKFKLRWWKITSRNDGAKFHPGESIATYEEFKHDDRMQSEILRVMGQATLDYCLNICAGNLDYLIRMPNEILEKIIFYLNLEDVINLGATSKHLNQICNNNSLWREIFVNTTSTQPSKPIEELAKLFGWKKLLFTSKLHLQMQLRRLTLEESGDNESVHFNILHDREPYLGALFISKFVMAHTANFSSFKF</sequence>
<proteinExistence type="predicted"/>
<feature type="domain" description="F-box" evidence="1">
    <location>
        <begin position="107"/>
        <end position="153"/>
    </location>
</feature>
<reference evidence="2" key="2">
    <citation type="journal article" date="2023" name="Infect Dis Poverty">
        <title>Chromosome-scale genome of the human blood fluke Schistosoma mekongi and its implications for public health.</title>
        <authorList>
            <person name="Zhou M."/>
            <person name="Xu L."/>
            <person name="Xu D."/>
            <person name="Chen W."/>
            <person name="Khan J."/>
            <person name="Hu Y."/>
            <person name="Huang H."/>
            <person name="Wei H."/>
            <person name="Zhang Y."/>
            <person name="Chusongsang P."/>
            <person name="Tanasarnprasert K."/>
            <person name="Hu X."/>
            <person name="Limpanont Y."/>
            <person name="Lv Z."/>
        </authorList>
    </citation>
    <scope>NUCLEOTIDE SEQUENCE</scope>
    <source>
        <strain evidence="2">LV_2022a</strain>
    </source>
</reference>
<dbReference type="Gene3D" id="1.20.1280.50">
    <property type="match status" value="1"/>
</dbReference>
<evidence type="ECO:0000313" key="2">
    <source>
        <dbReference type="EMBL" id="KAK4469642.1"/>
    </source>
</evidence>
<comment type="caution">
    <text evidence="2">The sequence shown here is derived from an EMBL/GenBank/DDBJ whole genome shotgun (WGS) entry which is preliminary data.</text>
</comment>
<dbReference type="SMART" id="SM00256">
    <property type="entry name" value="FBOX"/>
    <property type="match status" value="1"/>
</dbReference>
<gene>
    <name evidence="2" type="ORF">MN116_007174</name>
</gene>
<dbReference type="InterPro" id="IPR036047">
    <property type="entry name" value="F-box-like_dom_sf"/>
</dbReference>
<dbReference type="SUPFAM" id="SSF81383">
    <property type="entry name" value="F-box domain"/>
    <property type="match status" value="1"/>
</dbReference>
<reference evidence="2" key="1">
    <citation type="submission" date="2022-04" db="EMBL/GenBank/DDBJ databases">
        <authorList>
            <person name="Xu L."/>
            <person name="Lv Z."/>
        </authorList>
    </citation>
    <scope>NUCLEOTIDE SEQUENCE</scope>
    <source>
        <strain evidence="2">LV_2022a</strain>
    </source>
</reference>
<evidence type="ECO:0000259" key="1">
    <source>
        <dbReference type="PROSITE" id="PS50181"/>
    </source>
</evidence>